<dbReference type="Pfam" id="PF08263">
    <property type="entry name" value="LRRNT_2"/>
    <property type="match status" value="1"/>
</dbReference>
<dbReference type="GO" id="GO:0016020">
    <property type="term" value="C:membrane"/>
    <property type="evidence" value="ECO:0007669"/>
    <property type="project" value="UniProtKB-SubCell"/>
</dbReference>
<comment type="subcellular location">
    <subcellularLocation>
        <location evidence="1">Membrane</location>
        <topology evidence="1">Single-pass type I membrane protein</topology>
    </subcellularLocation>
</comment>
<keyword evidence="6" id="KW-0547">Nucleotide-binding</keyword>
<dbReference type="GO" id="GO:0005524">
    <property type="term" value="F:ATP binding"/>
    <property type="evidence" value="ECO:0007669"/>
    <property type="project" value="UniProtKB-KW"/>
</dbReference>
<evidence type="ECO:0000259" key="14">
    <source>
        <dbReference type="Pfam" id="PF08263"/>
    </source>
</evidence>
<evidence type="ECO:0000256" key="5">
    <source>
        <dbReference type="ARBA" id="ARBA00022737"/>
    </source>
</evidence>
<name>A0A9R0WIY0_TRITD</name>
<evidence type="ECO:0000256" key="10">
    <source>
        <dbReference type="ARBA" id="ARBA00023170"/>
    </source>
</evidence>
<organism evidence="15 16">
    <name type="scientific">Triticum turgidum subsp. durum</name>
    <name type="common">Durum wheat</name>
    <name type="synonym">Triticum durum</name>
    <dbReference type="NCBI Taxonomy" id="4567"/>
    <lineage>
        <taxon>Eukaryota</taxon>
        <taxon>Viridiplantae</taxon>
        <taxon>Streptophyta</taxon>
        <taxon>Embryophyta</taxon>
        <taxon>Tracheophyta</taxon>
        <taxon>Spermatophyta</taxon>
        <taxon>Magnoliopsida</taxon>
        <taxon>Liliopsida</taxon>
        <taxon>Poales</taxon>
        <taxon>Poaceae</taxon>
        <taxon>BOP clade</taxon>
        <taxon>Pooideae</taxon>
        <taxon>Triticodae</taxon>
        <taxon>Triticeae</taxon>
        <taxon>Triticinae</taxon>
        <taxon>Triticum</taxon>
    </lineage>
</organism>
<gene>
    <name evidence="15" type="ORF">TRITD_5Av1G002610</name>
</gene>
<evidence type="ECO:0000313" key="15">
    <source>
        <dbReference type="EMBL" id="VAI12076.1"/>
    </source>
</evidence>
<evidence type="ECO:0000256" key="11">
    <source>
        <dbReference type="ARBA" id="ARBA00023180"/>
    </source>
</evidence>
<evidence type="ECO:0000256" key="3">
    <source>
        <dbReference type="ARBA" id="ARBA00022692"/>
    </source>
</evidence>
<evidence type="ECO:0000256" key="6">
    <source>
        <dbReference type="ARBA" id="ARBA00022741"/>
    </source>
</evidence>
<keyword evidence="3 12" id="KW-0812">Transmembrane</keyword>
<sequence length="314" mass="33128">MAANPGSGTKKLSGGNGGAAALLLFLLLCCTASMALTPDGEALLELKVAFNATAGQRLGSWRAADPNPCGWEGVSCSFPDLRVQSINLPYMQFGGIISPSIGRLTKLQRLALHQNSLHGPIPAEIRNCTELRAIYLRANYLQGGIPPGIGDLTHLTILDLSSNLLRGAIPATIGSLTHLRFLNLSTNFFSGEIPNVGVLGTFKSSSYVGNLELCGLPIQKGCRGTLGFPAVLPHSDPLSSSGVSPITNNNKTSHFLNGVVIGSMSTMAVALVAVLGFLWVCLLSRKKTGVNYEKMDKQTLPDGNEKPTPTMSLD</sequence>
<evidence type="ECO:0000313" key="16">
    <source>
        <dbReference type="Proteomes" id="UP000324705"/>
    </source>
</evidence>
<evidence type="ECO:0000256" key="13">
    <source>
        <dbReference type="SAM" id="SignalP"/>
    </source>
</evidence>
<keyword evidence="11" id="KW-0325">Glycoprotein</keyword>
<proteinExistence type="predicted"/>
<keyword evidence="10" id="KW-0675">Receptor</keyword>
<dbReference type="Pfam" id="PF00560">
    <property type="entry name" value="LRR_1"/>
    <property type="match status" value="2"/>
</dbReference>
<accession>A0A9R0WIY0</accession>
<keyword evidence="5" id="KW-0677">Repeat</keyword>
<keyword evidence="4 13" id="KW-0732">Signal</keyword>
<dbReference type="Gramene" id="TRITD5Av1G002610.3">
    <property type="protein sequence ID" value="TRITD5Av1G002610.3"/>
    <property type="gene ID" value="TRITD5Av1G002610"/>
</dbReference>
<feature type="transmembrane region" description="Helical" evidence="12">
    <location>
        <begin position="255"/>
        <end position="282"/>
    </location>
</feature>
<evidence type="ECO:0000256" key="9">
    <source>
        <dbReference type="ARBA" id="ARBA00023136"/>
    </source>
</evidence>
<evidence type="ECO:0000256" key="1">
    <source>
        <dbReference type="ARBA" id="ARBA00004479"/>
    </source>
</evidence>
<reference evidence="15 16" key="1">
    <citation type="submission" date="2017-09" db="EMBL/GenBank/DDBJ databases">
        <authorList>
            <consortium name="International Durum Wheat Genome Sequencing Consortium (IDWGSC)"/>
            <person name="Milanesi L."/>
        </authorList>
    </citation>
    <scope>NUCLEOTIDE SEQUENCE [LARGE SCALE GENOMIC DNA]</scope>
    <source>
        <strain evidence="16">cv. Svevo</strain>
    </source>
</reference>
<keyword evidence="9 12" id="KW-0472">Membrane</keyword>
<dbReference type="FunFam" id="3.80.10.10:FF:000101">
    <property type="entry name" value="LRR receptor-like serine/threonine-protein kinase ERECTA"/>
    <property type="match status" value="1"/>
</dbReference>
<evidence type="ECO:0000256" key="7">
    <source>
        <dbReference type="ARBA" id="ARBA00022840"/>
    </source>
</evidence>
<keyword evidence="16" id="KW-1185">Reference proteome</keyword>
<dbReference type="InterPro" id="IPR032675">
    <property type="entry name" value="LRR_dom_sf"/>
</dbReference>
<keyword evidence="7" id="KW-0067">ATP-binding</keyword>
<dbReference type="SUPFAM" id="SSF52058">
    <property type="entry name" value="L domain-like"/>
    <property type="match status" value="1"/>
</dbReference>
<keyword evidence="8 12" id="KW-1133">Transmembrane helix</keyword>
<dbReference type="PANTHER" id="PTHR48007:SF4">
    <property type="entry name" value="LEUCINE-RICH REPEAT RECEPTOR-LIKE PROTEIN KINASE PXC1"/>
    <property type="match status" value="1"/>
</dbReference>
<dbReference type="AlphaFoldDB" id="A0A9R0WIY0"/>
<evidence type="ECO:0000256" key="8">
    <source>
        <dbReference type="ARBA" id="ARBA00022989"/>
    </source>
</evidence>
<dbReference type="InterPro" id="IPR001611">
    <property type="entry name" value="Leu-rich_rpt"/>
</dbReference>
<keyword evidence="2" id="KW-0433">Leucine-rich repeat</keyword>
<dbReference type="InterPro" id="IPR013210">
    <property type="entry name" value="LRR_N_plant-typ"/>
</dbReference>
<dbReference type="Gene3D" id="3.80.10.10">
    <property type="entry name" value="Ribonuclease Inhibitor"/>
    <property type="match status" value="1"/>
</dbReference>
<evidence type="ECO:0000256" key="12">
    <source>
        <dbReference type="SAM" id="Phobius"/>
    </source>
</evidence>
<dbReference type="Proteomes" id="UP000324705">
    <property type="component" value="Chromosome 5A"/>
</dbReference>
<dbReference type="EMBL" id="LT934119">
    <property type="protein sequence ID" value="VAI12076.1"/>
    <property type="molecule type" value="Genomic_DNA"/>
</dbReference>
<dbReference type="PANTHER" id="PTHR48007">
    <property type="entry name" value="LEUCINE-RICH REPEAT RECEPTOR-LIKE PROTEIN KINASE PXC1"/>
    <property type="match status" value="1"/>
</dbReference>
<dbReference type="InterPro" id="IPR046959">
    <property type="entry name" value="PRK1-6/SRF4-like"/>
</dbReference>
<evidence type="ECO:0000256" key="2">
    <source>
        <dbReference type="ARBA" id="ARBA00022614"/>
    </source>
</evidence>
<feature type="signal peptide" evidence="13">
    <location>
        <begin position="1"/>
        <end position="35"/>
    </location>
</feature>
<evidence type="ECO:0000256" key="4">
    <source>
        <dbReference type="ARBA" id="ARBA00022729"/>
    </source>
</evidence>
<protein>
    <recommendedName>
        <fullName evidence="14">Leucine-rich repeat-containing N-terminal plant-type domain-containing protein</fullName>
    </recommendedName>
</protein>
<feature type="domain" description="Leucine-rich repeat-containing N-terminal plant-type" evidence="14">
    <location>
        <begin position="38"/>
        <end position="77"/>
    </location>
</feature>
<feature type="chain" id="PRO_5040213608" description="Leucine-rich repeat-containing N-terminal plant-type domain-containing protein" evidence="13">
    <location>
        <begin position="36"/>
        <end position="314"/>
    </location>
</feature>